<gene>
    <name evidence="1" type="ORF">GCM10009716_08080</name>
</gene>
<protein>
    <recommendedName>
        <fullName evidence="3">DUF222 domain-containing protein</fullName>
    </recommendedName>
</protein>
<evidence type="ECO:0000313" key="2">
    <source>
        <dbReference type="Proteomes" id="UP001501303"/>
    </source>
</evidence>
<sequence length="151" mass="16140">MVNSHVPVTDRAVGATEDRLAAASEVAERQSGPDADFTGFGATNVTLHRVDTLLRLDDACTAIEVAQRLEPAAVGVLGRERRARHLITVARARALTRERALAERALLDADRLAPEEVRRPAVTQLVGELMELAPSPSADLTALAGRCGLRS</sequence>
<evidence type="ECO:0000313" key="1">
    <source>
        <dbReference type="EMBL" id="GAA1900613.1"/>
    </source>
</evidence>
<proteinExistence type="predicted"/>
<dbReference type="Proteomes" id="UP001501303">
    <property type="component" value="Unassembled WGS sequence"/>
</dbReference>
<dbReference type="EMBL" id="BAAAMJ010000008">
    <property type="protein sequence ID" value="GAA1900613.1"/>
    <property type="molecule type" value="Genomic_DNA"/>
</dbReference>
<evidence type="ECO:0008006" key="3">
    <source>
        <dbReference type="Google" id="ProtNLM"/>
    </source>
</evidence>
<reference evidence="1 2" key="1">
    <citation type="journal article" date="2019" name="Int. J. Syst. Evol. Microbiol.">
        <title>The Global Catalogue of Microorganisms (GCM) 10K type strain sequencing project: providing services to taxonomists for standard genome sequencing and annotation.</title>
        <authorList>
            <consortium name="The Broad Institute Genomics Platform"/>
            <consortium name="The Broad Institute Genome Sequencing Center for Infectious Disease"/>
            <person name="Wu L."/>
            <person name="Ma J."/>
        </authorList>
    </citation>
    <scope>NUCLEOTIDE SEQUENCE [LARGE SCALE GENOMIC DNA]</scope>
    <source>
        <strain evidence="1 2">JCM 13581</strain>
    </source>
</reference>
<name>A0ABN2NS35_9ACTN</name>
<comment type="caution">
    <text evidence="1">The sequence shown here is derived from an EMBL/GenBank/DDBJ whole genome shotgun (WGS) entry which is preliminary data.</text>
</comment>
<accession>A0ABN2NS35</accession>
<organism evidence="1 2">
    <name type="scientific">Streptomyces sodiiphilus</name>
    <dbReference type="NCBI Taxonomy" id="226217"/>
    <lineage>
        <taxon>Bacteria</taxon>
        <taxon>Bacillati</taxon>
        <taxon>Actinomycetota</taxon>
        <taxon>Actinomycetes</taxon>
        <taxon>Kitasatosporales</taxon>
        <taxon>Streptomycetaceae</taxon>
        <taxon>Streptomyces</taxon>
    </lineage>
</organism>
<keyword evidence="2" id="KW-1185">Reference proteome</keyword>